<dbReference type="OrthoDB" id="1822491at2"/>
<dbReference type="Gene3D" id="1.10.150.130">
    <property type="match status" value="1"/>
</dbReference>
<evidence type="ECO:0000259" key="6">
    <source>
        <dbReference type="PROSITE" id="PS51898"/>
    </source>
</evidence>
<evidence type="ECO:0000256" key="5">
    <source>
        <dbReference type="PROSITE-ProRule" id="PRU01248"/>
    </source>
</evidence>
<feature type="domain" description="Tyr recombinase" evidence="6">
    <location>
        <begin position="222"/>
        <end position="412"/>
    </location>
</feature>
<dbReference type="GO" id="GO:0015074">
    <property type="term" value="P:DNA integration"/>
    <property type="evidence" value="ECO:0007669"/>
    <property type="project" value="UniProtKB-KW"/>
</dbReference>
<organism evidence="8 9">
    <name type="scientific">Bifidobacterium stellenboschense</name>
    <dbReference type="NCBI Taxonomy" id="762211"/>
    <lineage>
        <taxon>Bacteria</taxon>
        <taxon>Bacillati</taxon>
        <taxon>Actinomycetota</taxon>
        <taxon>Actinomycetes</taxon>
        <taxon>Bifidobacteriales</taxon>
        <taxon>Bifidobacteriaceae</taxon>
        <taxon>Bifidobacterium</taxon>
    </lineage>
</organism>
<evidence type="ECO:0000256" key="3">
    <source>
        <dbReference type="ARBA" id="ARBA00023125"/>
    </source>
</evidence>
<keyword evidence="4" id="KW-0233">DNA recombination</keyword>
<dbReference type="PROSITE" id="PS51900">
    <property type="entry name" value="CB"/>
    <property type="match status" value="1"/>
</dbReference>
<reference evidence="8 9" key="1">
    <citation type="submission" date="2014-03" db="EMBL/GenBank/DDBJ databases">
        <title>Genomics of Bifidobacteria.</title>
        <authorList>
            <person name="Ventura M."/>
            <person name="Milani C."/>
            <person name="Lugli G.A."/>
        </authorList>
    </citation>
    <scope>NUCLEOTIDE SEQUENCE [LARGE SCALE GENOMIC DNA]</scope>
    <source>
        <strain evidence="8 9">DSM 23968</strain>
    </source>
</reference>
<dbReference type="InterPro" id="IPR002104">
    <property type="entry name" value="Integrase_catalytic"/>
</dbReference>
<keyword evidence="3 5" id="KW-0238">DNA-binding</keyword>
<evidence type="ECO:0000313" key="8">
    <source>
        <dbReference type="EMBL" id="KFI97480.1"/>
    </source>
</evidence>
<dbReference type="eggNOG" id="COG4974">
    <property type="taxonomic scope" value="Bacteria"/>
</dbReference>
<dbReference type="InterPro" id="IPR044068">
    <property type="entry name" value="CB"/>
</dbReference>
<dbReference type="InterPro" id="IPR011010">
    <property type="entry name" value="DNA_brk_join_enz"/>
</dbReference>
<evidence type="ECO:0000256" key="4">
    <source>
        <dbReference type="ARBA" id="ARBA00023172"/>
    </source>
</evidence>
<dbReference type="PANTHER" id="PTHR30349">
    <property type="entry name" value="PHAGE INTEGRASE-RELATED"/>
    <property type="match status" value="1"/>
</dbReference>
<evidence type="ECO:0000259" key="7">
    <source>
        <dbReference type="PROSITE" id="PS51900"/>
    </source>
</evidence>
<evidence type="ECO:0000313" key="9">
    <source>
        <dbReference type="Proteomes" id="UP000029004"/>
    </source>
</evidence>
<keyword evidence="2" id="KW-0229">DNA integration</keyword>
<dbReference type="AlphaFoldDB" id="A0A087DPN0"/>
<dbReference type="InterPro" id="IPR010998">
    <property type="entry name" value="Integrase_recombinase_N"/>
</dbReference>
<dbReference type="Gene3D" id="1.10.443.10">
    <property type="entry name" value="Intergrase catalytic core"/>
    <property type="match status" value="1"/>
</dbReference>
<dbReference type="GO" id="GO:0006310">
    <property type="term" value="P:DNA recombination"/>
    <property type="evidence" value="ECO:0007669"/>
    <property type="project" value="UniProtKB-KW"/>
</dbReference>
<gene>
    <name evidence="8" type="ORF">BSTEL_0201</name>
</gene>
<dbReference type="EMBL" id="JGZP01000012">
    <property type="protein sequence ID" value="KFI97480.1"/>
    <property type="molecule type" value="Genomic_DNA"/>
</dbReference>
<dbReference type="STRING" id="762211.BSTEL_0201"/>
<dbReference type="PANTHER" id="PTHR30349:SF64">
    <property type="entry name" value="PROPHAGE INTEGRASE INTD-RELATED"/>
    <property type="match status" value="1"/>
</dbReference>
<proteinExistence type="inferred from homology"/>
<dbReference type="PROSITE" id="PS51898">
    <property type="entry name" value="TYR_RECOMBINASE"/>
    <property type="match status" value="1"/>
</dbReference>
<dbReference type="InterPro" id="IPR050090">
    <property type="entry name" value="Tyrosine_recombinase_XerCD"/>
</dbReference>
<dbReference type="InterPro" id="IPR004107">
    <property type="entry name" value="Integrase_SAM-like_N"/>
</dbReference>
<comment type="similarity">
    <text evidence="1">Belongs to the 'phage' integrase family.</text>
</comment>
<feature type="domain" description="Core-binding (CB)" evidence="7">
    <location>
        <begin position="104"/>
        <end position="191"/>
    </location>
</feature>
<comment type="caution">
    <text evidence="8">The sequence shown here is derived from an EMBL/GenBank/DDBJ whole genome shotgun (WGS) entry which is preliminary data.</text>
</comment>
<keyword evidence="9" id="KW-1185">Reference proteome</keyword>
<dbReference type="Proteomes" id="UP000029004">
    <property type="component" value="Unassembled WGS sequence"/>
</dbReference>
<dbReference type="GO" id="GO:0003677">
    <property type="term" value="F:DNA binding"/>
    <property type="evidence" value="ECO:0007669"/>
    <property type="project" value="UniProtKB-UniRule"/>
</dbReference>
<evidence type="ECO:0000256" key="1">
    <source>
        <dbReference type="ARBA" id="ARBA00008857"/>
    </source>
</evidence>
<accession>A0A087DPN0</accession>
<dbReference type="RefSeq" id="WP_162178984.1">
    <property type="nucleotide sequence ID" value="NZ_JGZP01000012.1"/>
</dbReference>
<dbReference type="SUPFAM" id="SSF56349">
    <property type="entry name" value="DNA breaking-rejoining enzymes"/>
    <property type="match status" value="1"/>
</dbReference>
<dbReference type="Pfam" id="PF00589">
    <property type="entry name" value="Phage_integrase"/>
    <property type="match status" value="1"/>
</dbReference>
<name>A0A087DPN0_9BIFI</name>
<dbReference type="InterPro" id="IPR013762">
    <property type="entry name" value="Integrase-like_cat_sf"/>
</dbReference>
<sequence length="433" mass="48847">MAHVFITDRWLKNDDKGNPPTAAMRRSLANSRDPMKAKVPEKHRTTVYGRFGRWRCRWYVTDQTGRRKERSRTFARLADAESFQAAMEDDIRRGRYHDPRLGRRTFAQLAAEWVASKVNVKASTLKRYRRELRVYVLPKWGGMAVCDITTRDIQKWVSLLPKGGYPAELPSGRKPRALKPRTIRSVVRIVMGGVLDHAVDEGCITANPMGKVVTPRTADEDDDMVFLTIPEVEKLADAAGERNPLDALIIRWQAYTGMRIGETFALQVRDLDLQRHRARVRHTWTDGEDGLTLGTPKSGKARTIVFPQFLLEEVKALCHGMDGERFVFRAPRGGALSMNNWRSRSWTPALRHAGMENDGVRIHDLRHTYASIVIAAGCDVKTLQSQLGHASATITLDTYARLWPERLDEIADAVGRARSTGLAADRRGDAVIG</sequence>
<protein>
    <submittedName>
        <fullName evidence="8">Integrase/recombinase</fullName>
    </submittedName>
</protein>
<evidence type="ECO:0000256" key="2">
    <source>
        <dbReference type="ARBA" id="ARBA00022908"/>
    </source>
</evidence>
<dbReference type="CDD" id="cd01189">
    <property type="entry name" value="INT_ICEBs1_C_like"/>
    <property type="match status" value="1"/>
</dbReference>
<dbReference type="Pfam" id="PF14659">
    <property type="entry name" value="Phage_int_SAM_3"/>
    <property type="match status" value="1"/>
</dbReference>